<keyword evidence="3" id="KW-1185">Reference proteome</keyword>
<gene>
    <name evidence="2" type="ORF">Ctob_012965</name>
</gene>
<organism evidence="2 3">
    <name type="scientific">Chrysochromulina tobinii</name>
    <dbReference type="NCBI Taxonomy" id="1460289"/>
    <lineage>
        <taxon>Eukaryota</taxon>
        <taxon>Haptista</taxon>
        <taxon>Haptophyta</taxon>
        <taxon>Prymnesiophyceae</taxon>
        <taxon>Prymnesiales</taxon>
        <taxon>Chrysochromulinaceae</taxon>
        <taxon>Chrysochromulina</taxon>
    </lineage>
</organism>
<dbReference type="SUPFAM" id="SSF46689">
    <property type="entry name" value="Homeodomain-like"/>
    <property type="match status" value="1"/>
</dbReference>
<evidence type="ECO:0000313" key="2">
    <source>
        <dbReference type="EMBL" id="KOO52812.1"/>
    </source>
</evidence>
<protein>
    <recommendedName>
        <fullName evidence="4">Homeobox domain-containing protein</fullName>
    </recommendedName>
</protein>
<evidence type="ECO:0000256" key="1">
    <source>
        <dbReference type="SAM" id="MobiDB-lite"/>
    </source>
</evidence>
<dbReference type="AlphaFoldDB" id="A0A0M0LPI1"/>
<dbReference type="InterPro" id="IPR009057">
    <property type="entry name" value="Homeodomain-like_sf"/>
</dbReference>
<sequence length="128" mass="14232">MYEIENDPPLHMRQRLATDLEIQVWFQNRRSNRRDRNLIKASKKPYPKMESSVMQRPGIASRSAKDGDESMERDEASDHCDAAVLGPVGSVALADQEGTIMGPTLTNSNDLNVDKAFDWLSTGAAPTV</sequence>
<evidence type="ECO:0000313" key="3">
    <source>
        <dbReference type="Proteomes" id="UP000037460"/>
    </source>
</evidence>
<feature type="region of interest" description="Disordered" evidence="1">
    <location>
        <begin position="36"/>
        <end position="77"/>
    </location>
</feature>
<comment type="caution">
    <text evidence="2">The sequence shown here is derived from an EMBL/GenBank/DDBJ whole genome shotgun (WGS) entry which is preliminary data.</text>
</comment>
<dbReference type="EMBL" id="JWZX01000492">
    <property type="protein sequence ID" value="KOO52812.1"/>
    <property type="molecule type" value="Genomic_DNA"/>
</dbReference>
<dbReference type="Proteomes" id="UP000037460">
    <property type="component" value="Unassembled WGS sequence"/>
</dbReference>
<name>A0A0M0LPI1_9EUKA</name>
<proteinExistence type="predicted"/>
<reference evidence="3" key="1">
    <citation type="journal article" date="2015" name="PLoS Genet.">
        <title>Genome Sequence and Transcriptome Analyses of Chrysochromulina tobin: Metabolic Tools for Enhanced Algal Fitness in the Prominent Order Prymnesiales (Haptophyceae).</title>
        <authorList>
            <person name="Hovde B.T."/>
            <person name="Deodato C.R."/>
            <person name="Hunsperger H.M."/>
            <person name="Ryken S.A."/>
            <person name="Yost W."/>
            <person name="Jha R.K."/>
            <person name="Patterson J."/>
            <person name="Monnat R.J. Jr."/>
            <person name="Barlow S.B."/>
            <person name="Starkenburg S.R."/>
            <person name="Cattolico R.A."/>
        </authorList>
    </citation>
    <scope>NUCLEOTIDE SEQUENCE</scope>
    <source>
        <strain evidence="3">CCMP291</strain>
    </source>
</reference>
<accession>A0A0M0LPI1</accession>
<evidence type="ECO:0008006" key="4">
    <source>
        <dbReference type="Google" id="ProtNLM"/>
    </source>
</evidence>
<feature type="compositionally biased region" description="Basic and acidic residues" evidence="1">
    <location>
        <begin position="63"/>
        <end position="77"/>
    </location>
</feature>